<feature type="chain" id="PRO_5046371168" evidence="2">
    <location>
        <begin position="23"/>
        <end position="254"/>
    </location>
</feature>
<dbReference type="InterPro" id="IPR016866">
    <property type="entry name" value="UCP028069"/>
</dbReference>
<evidence type="ECO:0000313" key="4">
    <source>
        <dbReference type="Proteomes" id="UP001447842"/>
    </source>
</evidence>
<sequence>MVPNTIKLWLAGSLIAATTLAASTEENMAASLMKLRAEVEQLNTQIQEEKDDTKATMRSLVIEKNELDATIGRENLKIKQIEQEIAKVRQQIAAASKNSEGIKPVVVAAIAELKTQIASELPFKTAERLDDVARIESQMNEGLITPQKALAQVWNSYADEVRMTKENGLFKQTIKLDGEDRLAEIARLGTVMMYFMTPDDRVGYVAKDANGWYYKESVNKAEQEQIIALFDAMHKQIRTGYFTLPNAIATTEVK</sequence>
<dbReference type="RefSeq" id="WP_345969678.1">
    <property type="nucleotide sequence ID" value="NZ_CP147920.1"/>
</dbReference>
<feature type="coiled-coil region" evidence="1">
    <location>
        <begin position="25"/>
        <end position="98"/>
    </location>
</feature>
<dbReference type="Gene3D" id="1.20.1170.10">
    <property type="match status" value="1"/>
</dbReference>
<dbReference type="Proteomes" id="UP001447842">
    <property type="component" value="Chromosome"/>
</dbReference>
<gene>
    <name evidence="3" type="ORF">WCY31_09940</name>
</gene>
<organism evidence="3 4">
    <name type="scientific">Sulfurimonas diazotrophicus</name>
    <dbReference type="NCBI Taxonomy" id="3131939"/>
    <lineage>
        <taxon>Bacteria</taxon>
        <taxon>Pseudomonadati</taxon>
        <taxon>Campylobacterota</taxon>
        <taxon>Epsilonproteobacteria</taxon>
        <taxon>Campylobacterales</taxon>
        <taxon>Sulfurimonadaceae</taxon>
        <taxon>Sulfurimonas</taxon>
    </lineage>
</organism>
<dbReference type="EMBL" id="CP147920">
    <property type="protein sequence ID" value="XAU14562.1"/>
    <property type="molecule type" value="Genomic_DNA"/>
</dbReference>
<evidence type="ECO:0000313" key="3">
    <source>
        <dbReference type="EMBL" id="XAU14562.1"/>
    </source>
</evidence>
<dbReference type="Pfam" id="PF11932">
    <property type="entry name" value="DUF3450"/>
    <property type="match status" value="1"/>
</dbReference>
<feature type="signal peptide" evidence="2">
    <location>
        <begin position="1"/>
        <end position="22"/>
    </location>
</feature>
<keyword evidence="1" id="KW-0175">Coiled coil</keyword>
<evidence type="ECO:0000256" key="2">
    <source>
        <dbReference type="SAM" id="SignalP"/>
    </source>
</evidence>
<accession>A0ABZ3H847</accession>
<name>A0ABZ3H847_9BACT</name>
<keyword evidence="2" id="KW-0732">Signal</keyword>
<reference evidence="3 4" key="1">
    <citation type="submission" date="2024-03" db="EMBL/GenBank/DDBJ databases">
        <title>Sulfurimonas sp. HSL3-1.</title>
        <authorList>
            <person name="Wang S."/>
        </authorList>
    </citation>
    <scope>NUCLEOTIDE SEQUENCE [LARGE SCALE GENOMIC DNA]</scope>
    <source>
        <strain evidence="3 4">HSL3-1</strain>
    </source>
</reference>
<protein>
    <submittedName>
        <fullName evidence="3">DUF3450 family protein</fullName>
    </submittedName>
</protein>
<evidence type="ECO:0000256" key="1">
    <source>
        <dbReference type="SAM" id="Coils"/>
    </source>
</evidence>
<proteinExistence type="predicted"/>
<keyword evidence="4" id="KW-1185">Reference proteome</keyword>